<dbReference type="AlphaFoldDB" id="A0AA36MVE9"/>
<accession>A0AA36MVE9</accession>
<dbReference type="SMART" id="SM00054">
    <property type="entry name" value="EFh"/>
    <property type="match status" value="2"/>
</dbReference>
<dbReference type="Gene3D" id="1.10.238.10">
    <property type="entry name" value="EF-hand"/>
    <property type="match status" value="1"/>
</dbReference>
<evidence type="ECO:0000259" key="3">
    <source>
        <dbReference type="PROSITE" id="PS50222"/>
    </source>
</evidence>
<dbReference type="InterPro" id="IPR002048">
    <property type="entry name" value="EF_hand_dom"/>
</dbReference>
<dbReference type="CDD" id="cd00051">
    <property type="entry name" value="EFh"/>
    <property type="match status" value="1"/>
</dbReference>
<evidence type="ECO:0000313" key="5">
    <source>
        <dbReference type="Proteomes" id="UP001178507"/>
    </source>
</evidence>
<gene>
    <name evidence="4" type="ORF">EVOR1521_LOCUS11875</name>
</gene>
<proteinExistence type="predicted"/>
<feature type="domain" description="EF-hand" evidence="3">
    <location>
        <begin position="546"/>
        <end position="581"/>
    </location>
</feature>
<name>A0AA36MVE9_9DINO</name>
<keyword evidence="5" id="KW-1185">Reference proteome</keyword>
<dbReference type="Pfam" id="PF13499">
    <property type="entry name" value="EF-hand_7"/>
    <property type="match status" value="1"/>
</dbReference>
<feature type="compositionally biased region" description="Basic residues" evidence="2">
    <location>
        <begin position="265"/>
        <end position="274"/>
    </location>
</feature>
<protein>
    <recommendedName>
        <fullName evidence="3">EF-hand domain-containing protein</fullName>
    </recommendedName>
</protein>
<comment type="caution">
    <text evidence="4">The sequence shown here is derived from an EMBL/GenBank/DDBJ whole genome shotgun (WGS) entry which is preliminary data.</text>
</comment>
<feature type="region of interest" description="Disordered" evidence="2">
    <location>
        <begin position="245"/>
        <end position="274"/>
    </location>
</feature>
<feature type="region of interest" description="Disordered" evidence="2">
    <location>
        <begin position="128"/>
        <end position="194"/>
    </location>
</feature>
<dbReference type="InterPro" id="IPR011992">
    <property type="entry name" value="EF-hand-dom_pair"/>
</dbReference>
<dbReference type="PROSITE" id="PS50222">
    <property type="entry name" value="EF_HAND_2"/>
    <property type="match status" value="2"/>
</dbReference>
<feature type="compositionally biased region" description="Low complexity" evidence="2">
    <location>
        <begin position="178"/>
        <end position="190"/>
    </location>
</feature>
<organism evidence="4 5">
    <name type="scientific">Effrenium voratum</name>
    <dbReference type="NCBI Taxonomy" id="2562239"/>
    <lineage>
        <taxon>Eukaryota</taxon>
        <taxon>Sar</taxon>
        <taxon>Alveolata</taxon>
        <taxon>Dinophyceae</taxon>
        <taxon>Suessiales</taxon>
        <taxon>Symbiodiniaceae</taxon>
        <taxon>Effrenium</taxon>
    </lineage>
</organism>
<dbReference type="Proteomes" id="UP001178507">
    <property type="component" value="Unassembled WGS sequence"/>
</dbReference>
<reference evidence="4" key="1">
    <citation type="submission" date="2023-08" db="EMBL/GenBank/DDBJ databases">
        <authorList>
            <person name="Chen Y."/>
            <person name="Shah S."/>
            <person name="Dougan E. K."/>
            <person name="Thang M."/>
            <person name="Chan C."/>
        </authorList>
    </citation>
    <scope>NUCLEOTIDE SEQUENCE</scope>
</reference>
<evidence type="ECO:0000313" key="4">
    <source>
        <dbReference type="EMBL" id="CAJ1385232.1"/>
    </source>
</evidence>
<sequence length="659" mass="73682">MPLRSHLWELFTWQKGGPDGDRAFSSLSPVQSVPRKEMRPTQHMKLLRSIMSGNTELGAPLCSLLQERGRCAEPKAKASVKEPKRFPRLSVVEPPPPLCGSSLPEVFRQLSGEGEGSLQAIWSRLTSEQSQSEKLEVQEALVERRPSDASGLDENSEAESEAVSELMKPSEPMSRHVSPAFSTSSAGSSRMSRKGTSLLITSKQVQSTETAQAQDVAKRKLNKARLEVSTSGQLETRLPQGFPACLEGSRTLPRTDMRKGMSFTKPKKSGSRKGKVVFGAEAKGTETAKKPKKTALPFKVISWSSQKRSFRSAAQNLEKQEDDFASGNQWETDASPEHLLVLDFGSEVELSCLKLRCTGTPYDPKSVTVMRGICGIAEVVDEHIFQQKEAQRPVTPIGFGVLARGTWAVLKRASLKSGPDGRDKHQHSLHFPGAQTRFLKLIFHESWSSTGNIRLLQPLTVYGGPLTTPRRKLSLTVMFNERLLLDEVETETRKMARKYGIPIDYTTNVRKEFARFDSERRGFLNYADFKQVVRSLTTRHVQKVSLQENHLRALWSIVDKDGSGCVDFEEFLQWFYTHFQKEKPPAMSLHSDDLVDTVTEHFYASMGVNRLRCYVSTQEGEVVEEAFPGRRRGQELKMATQSAVKKAWLRKSLAAAAGH</sequence>
<dbReference type="SUPFAM" id="SSF47473">
    <property type="entry name" value="EF-hand"/>
    <property type="match status" value="1"/>
</dbReference>
<keyword evidence="1" id="KW-0106">Calcium</keyword>
<dbReference type="GO" id="GO:0005509">
    <property type="term" value="F:calcium ion binding"/>
    <property type="evidence" value="ECO:0007669"/>
    <property type="project" value="InterPro"/>
</dbReference>
<dbReference type="EMBL" id="CAUJNA010001213">
    <property type="protein sequence ID" value="CAJ1385232.1"/>
    <property type="molecule type" value="Genomic_DNA"/>
</dbReference>
<evidence type="ECO:0000256" key="2">
    <source>
        <dbReference type="SAM" id="MobiDB-lite"/>
    </source>
</evidence>
<evidence type="ECO:0000256" key="1">
    <source>
        <dbReference type="ARBA" id="ARBA00022837"/>
    </source>
</evidence>
<dbReference type="PROSITE" id="PS00018">
    <property type="entry name" value="EF_HAND_1"/>
    <property type="match status" value="1"/>
</dbReference>
<dbReference type="InterPro" id="IPR018247">
    <property type="entry name" value="EF_Hand_1_Ca_BS"/>
</dbReference>
<feature type="compositionally biased region" description="Basic and acidic residues" evidence="2">
    <location>
        <begin position="131"/>
        <end position="147"/>
    </location>
</feature>
<feature type="domain" description="EF-hand" evidence="3">
    <location>
        <begin position="504"/>
        <end position="539"/>
    </location>
</feature>